<dbReference type="PANTHER" id="PTHR45954">
    <property type="entry name" value="LD33695P"/>
    <property type="match status" value="1"/>
</dbReference>
<dbReference type="InterPro" id="IPR011990">
    <property type="entry name" value="TPR-like_helical_dom_sf"/>
</dbReference>
<feature type="compositionally biased region" description="Basic and acidic residues" evidence="11">
    <location>
        <begin position="488"/>
        <end position="502"/>
    </location>
</feature>
<keyword evidence="13" id="KW-1185">Reference proteome</keyword>
<name>A0ABP0F8B8_CLALP</name>
<dbReference type="SUPFAM" id="SSF48452">
    <property type="entry name" value="TPR-like"/>
    <property type="match status" value="2"/>
</dbReference>
<reference evidence="12 13" key="1">
    <citation type="submission" date="2024-02" db="EMBL/GenBank/DDBJ databases">
        <authorList>
            <person name="Daric V."/>
            <person name="Darras S."/>
        </authorList>
    </citation>
    <scope>NUCLEOTIDE SEQUENCE [LARGE SCALE GENOMIC DNA]</scope>
</reference>
<feature type="region of interest" description="Disordered" evidence="11">
    <location>
        <begin position="473"/>
        <end position="514"/>
    </location>
</feature>
<dbReference type="Gene3D" id="1.25.40.10">
    <property type="entry name" value="Tetratricopeptide repeat domain"/>
    <property type="match status" value="3"/>
</dbReference>
<evidence type="ECO:0000256" key="6">
    <source>
        <dbReference type="ARBA" id="ARBA00022553"/>
    </source>
</evidence>
<dbReference type="Pfam" id="PF13176">
    <property type="entry name" value="TPR_7"/>
    <property type="match status" value="1"/>
</dbReference>
<feature type="compositionally biased region" description="Low complexity" evidence="11">
    <location>
        <begin position="551"/>
        <end position="561"/>
    </location>
</feature>
<evidence type="ECO:0000256" key="9">
    <source>
        <dbReference type="ARBA" id="ARBA00023136"/>
    </source>
</evidence>
<evidence type="ECO:0008006" key="14">
    <source>
        <dbReference type="Google" id="ProtNLM"/>
    </source>
</evidence>
<keyword evidence="4" id="KW-1003">Cell membrane</keyword>
<evidence type="ECO:0000256" key="1">
    <source>
        <dbReference type="ARBA" id="ARBA00004236"/>
    </source>
</evidence>
<evidence type="ECO:0000256" key="4">
    <source>
        <dbReference type="ARBA" id="ARBA00022475"/>
    </source>
</evidence>
<dbReference type="InterPro" id="IPR003109">
    <property type="entry name" value="GoLoco_motif"/>
</dbReference>
<dbReference type="Pfam" id="PF13424">
    <property type="entry name" value="TPR_12"/>
    <property type="match status" value="1"/>
</dbReference>
<evidence type="ECO:0000256" key="2">
    <source>
        <dbReference type="ARBA" id="ARBA00004496"/>
    </source>
</evidence>
<dbReference type="Proteomes" id="UP001642483">
    <property type="component" value="Unassembled WGS sequence"/>
</dbReference>
<dbReference type="InterPro" id="IPR019734">
    <property type="entry name" value="TPR_rpt"/>
</dbReference>
<keyword evidence="6" id="KW-0597">Phosphoprotein</keyword>
<keyword evidence="7" id="KW-0677">Repeat</keyword>
<gene>
    <name evidence="12" type="ORF">CVLEPA_LOCUS4245</name>
</gene>
<keyword evidence="9" id="KW-0472">Membrane</keyword>
<feature type="repeat" description="TPR" evidence="10">
    <location>
        <begin position="226"/>
        <end position="259"/>
    </location>
</feature>
<feature type="region of interest" description="Disordered" evidence="11">
    <location>
        <begin position="551"/>
        <end position="574"/>
    </location>
</feature>
<evidence type="ECO:0000256" key="7">
    <source>
        <dbReference type="ARBA" id="ARBA00022737"/>
    </source>
</evidence>
<dbReference type="InterPro" id="IPR052386">
    <property type="entry name" value="GPSM"/>
</dbReference>
<dbReference type="Pfam" id="PF13181">
    <property type="entry name" value="TPR_8"/>
    <property type="match status" value="1"/>
</dbReference>
<dbReference type="SMART" id="SM00028">
    <property type="entry name" value="TPR"/>
    <property type="match status" value="7"/>
</dbReference>
<comment type="similarity">
    <text evidence="3">Belongs to the GPSM family.</text>
</comment>
<evidence type="ECO:0000313" key="12">
    <source>
        <dbReference type="EMBL" id="CAK8674552.1"/>
    </source>
</evidence>
<accession>A0ABP0F8B8</accession>
<evidence type="ECO:0000256" key="10">
    <source>
        <dbReference type="PROSITE-ProRule" id="PRU00339"/>
    </source>
</evidence>
<dbReference type="Pfam" id="PF02188">
    <property type="entry name" value="GoLoco"/>
    <property type="match status" value="4"/>
</dbReference>
<dbReference type="SMART" id="SM00390">
    <property type="entry name" value="GoLoco"/>
    <property type="match status" value="4"/>
</dbReference>
<evidence type="ECO:0000313" key="13">
    <source>
        <dbReference type="Proteomes" id="UP001642483"/>
    </source>
</evidence>
<dbReference type="PANTHER" id="PTHR45954:SF1">
    <property type="entry name" value="LD33695P"/>
    <property type="match status" value="1"/>
</dbReference>
<protein>
    <recommendedName>
        <fullName evidence="14">G-protein-signaling modulator 2</fullName>
    </recommendedName>
</protein>
<comment type="subcellular location">
    <subcellularLocation>
        <location evidence="1">Cell membrane</location>
    </subcellularLocation>
    <subcellularLocation>
        <location evidence="2">Cytoplasm</location>
    </subcellularLocation>
</comment>
<organism evidence="12 13">
    <name type="scientific">Clavelina lepadiformis</name>
    <name type="common">Light-bulb sea squirt</name>
    <name type="synonym">Ascidia lepadiformis</name>
    <dbReference type="NCBI Taxonomy" id="159417"/>
    <lineage>
        <taxon>Eukaryota</taxon>
        <taxon>Metazoa</taxon>
        <taxon>Chordata</taxon>
        <taxon>Tunicata</taxon>
        <taxon>Ascidiacea</taxon>
        <taxon>Aplousobranchia</taxon>
        <taxon>Clavelinidae</taxon>
        <taxon>Clavelina</taxon>
    </lineage>
</organism>
<feature type="compositionally biased region" description="Basic and acidic residues" evidence="11">
    <location>
        <begin position="563"/>
        <end position="574"/>
    </location>
</feature>
<proteinExistence type="inferred from homology"/>
<evidence type="ECO:0000256" key="5">
    <source>
        <dbReference type="ARBA" id="ARBA00022490"/>
    </source>
</evidence>
<evidence type="ECO:0000256" key="3">
    <source>
        <dbReference type="ARBA" id="ARBA00006600"/>
    </source>
</evidence>
<dbReference type="PROSITE" id="PS50005">
    <property type="entry name" value="TPR"/>
    <property type="match status" value="1"/>
</dbReference>
<evidence type="ECO:0000256" key="8">
    <source>
        <dbReference type="ARBA" id="ARBA00022803"/>
    </source>
</evidence>
<dbReference type="EMBL" id="CAWYQH010000013">
    <property type="protein sequence ID" value="CAK8674552.1"/>
    <property type="molecule type" value="Genomic_DNA"/>
</dbReference>
<sequence>MASREKSGCIGLAFEGERLCRNGDHAAGVQCFEEAVNLGTDDCNVLSAIYCQLGNAYISLGDFVKAVQYHRHDRTLARTINDLAGEAKASGNLSSTLKMMERYDEAIVCCQRHLDISRELSIKSEEARALYNMANIYHLKGKQNCKRTDSLGKQDPNAVSDLTIAVKFYNANLVVVKQLGDRAAEGKVSGSLGNTHYLLGNCTEAVNYHTERLAIAKEFGDKAAQRRAYTNLGNTHVLLHNFQLAIELYLQTLSISRQLGDPAFEAQACYSLGSTYTLLGDFKNAIEYHMRHKQIAEELNDRVGVARACWLLSNSHTSLGNYHKAMDFTKQQLQISTEIGDEAGKATAEKLLSDLISRVGESTQDVQRVRRASMENMQLLSFTPEQDKNTRKTSVGSDKGRNIFPTKIQEGLTNGNRAAHVNDLQPTRNGRDRMLDVADSNAIHNHNVPANGVPDNDKFFDFLTRLQGRRMDDQRAEMRGDEELDLPEFLRQEQENGRRPEEAANDQEQEEHHEKMSNMINMLARSQSKRLNEQRVSLSSLPGFRITEASLSSLPSVPPDEVVVDREEPDRNNNDAHVAENAHRSLDDNFFDNLIRCQGTRLNDQRSAAPSSNSFPTPTIPDEDFFSLILRMQSSRFEDQRCGLVTGFYKICCSSIITTVCCYVNMVSSRNRFLLALFFQKIAGSNDKLSDK</sequence>
<comment type="caution">
    <text evidence="12">The sequence shown here is derived from an EMBL/GenBank/DDBJ whole genome shotgun (WGS) entry which is preliminary data.</text>
</comment>
<evidence type="ECO:0000256" key="11">
    <source>
        <dbReference type="SAM" id="MobiDB-lite"/>
    </source>
</evidence>
<dbReference type="PROSITE" id="PS50877">
    <property type="entry name" value="GOLOCO"/>
    <property type="match status" value="4"/>
</dbReference>
<keyword evidence="8 10" id="KW-0802">TPR repeat</keyword>
<keyword evidence="5" id="KW-0963">Cytoplasm</keyword>